<gene>
    <name evidence="1" type="ORF">CITCOLO1_LOCUS8042</name>
</gene>
<dbReference type="Proteomes" id="UP001642487">
    <property type="component" value="Chromosome 2"/>
</dbReference>
<organism evidence="1 2">
    <name type="scientific">Citrullus colocynthis</name>
    <name type="common">colocynth</name>
    <dbReference type="NCBI Taxonomy" id="252529"/>
    <lineage>
        <taxon>Eukaryota</taxon>
        <taxon>Viridiplantae</taxon>
        <taxon>Streptophyta</taxon>
        <taxon>Embryophyta</taxon>
        <taxon>Tracheophyta</taxon>
        <taxon>Spermatophyta</taxon>
        <taxon>Magnoliopsida</taxon>
        <taxon>eudicotyledons</taxon>
        <taxon>Gunneridae</taxon>
        <taxon>Pentapetalae</taxon>
        <taxon>rosids</taxon>
        <taxon>fabids</taxon>
        <taxon>Cucurbitales</taxon>
        <taxon>Cucurbitaceae</taxon>
        <taxon>Benincaseae</taxon>
        <taxon>Citrullus</taxon>
    </lineage>
</organism>
<dbReference type="PANTHER" id="PTHR48049:SF167">
    <property type="entry name" value="GLYCOSYLTRANSFERASE"/>
    <property type="match status" value="1"/>
</dbReference>
<protein>
    <submittedName>
        <fullName evidence="1">Uncharacterized protein</fullName>
    </submittedName>
</protein>
<reference evidence="1 2" key="1">
    <citation type="submission" date="2024-03" db="EMBL/GenBank/DDBJ databases">
        <authorList>
            <person name="Gkanogiannis A."/>
            <person name="Becerra Lopez-Lavalle L."/>
        </authorList>
    </citation>
    <scope>NUCLEOTIDE SEQUENCE [LARGE SCALE GENOMIC DNA]</scope>
</reference>
<dbReference type="SUPFAM" id="SSF53756">
    <property type="entry name" value="UDP-Glycosyltransferase/glycogen phosphorylase"/>
    <property type="match status" value="1"/>
</dbReference>
<evidence type="ECO:0000313" key="2">
    <source>
        <dbReference type="Proteomes" id="UP001642487"/>
    </source>
</evidence>
<sequence>MFSPHQDNSVKPPPGYPSSTIKLHSHEAKFYASMSHMRFGSDVLFFHRHFTGLCESDAIAFKSCREIEGPFVDYLMSEFKKPVLLSGPDGNIQEPTTTLEHRWAEWLSRFKAGSVIYCAFGSECTLTKHQSQELVLGFELTNLPFFAVLKLPHSIDMVGAALPEGFEQSSGERDSVWRMGSTTTNFGASINWMLCYTLWGRVYI</sequence>
<proteinExistence type="predicted"/>
<accession>A0ABP0YAP7</accession>
<keyword evidence="2" id="KW-1185">Reference proteome</keyword>
<dbReference type="InterPro" id="IPR050481">
    <property type="entry name" value="UDP-glycosyltransf_plant"/>
</dbReference>
<dbReference type="Gene3D" id="3.40.50.2000">
    <property type="entry name" value="Glycogen Phosphorylase B"/>
    <property type="match status" value="2"/>
</dbReference>
<name>A0ABP0YAP7_9ROSI</name>
<evidence type="ECO:0000313" key="1">
    <source>
        <dbReference type="EMBL" id="CAK9316191.1"/>
    </source>
</evidence>
<dbReference type="EMBL" id="OZ021736">
    <property type="protein sequence ID" value="CAK9316191.1"/>
    <property type="molecule type" value="Genomic_DNA"/>
</dbReference>
<dbReference type="PANTHER" id="PTHR48049">
    <property type="entry name" value="GLYCOSYLTRANSFERASE"/>
    <property type="match status" value="1"/>
</dbReference>